<dbReference type="EMBL" id="JANPWB010000009">
    <property type="protein sequence ID" value="KAJ1153929.1"/>
    <property type="molecule type" value="Genomic_DNA"/>
</dbReference>
<accession>A0AAV7RMA6</accession>
<dbReference type="GO" id="GO:0006974">
    <property type="term" value="P:DNA damage response"/>
    <property type="evidence" value="ECO:0007669"/>
    <property type="project" value="InterPro"/>
</dbReference>
<comment type="caution">
    <text evidence="1">The sequence shown here is derived from an EMBL/GenBank/DDBJ whole genome shotgun (WGS) entry which is preliminary data.</text>
</comment>
<gene>
    <name evidence="1" type="ORF">NDU88_006687</name>
</gene>
<proteinExistence type="predicted"/>
<dbReference type="InterPro" id="IPR044245">
    <property type="entry name" value="Spartan"/>
</dbReference>
<evidence type="ECO:0000313" key="2">
    <source>
        <dbReference type="Proteomes" id="UP001066276"/>
    </source>
</evidence>
<evidence type="ECO:0000313" key="1">
    <source>
        <dbReference type="EMBL" id="KAJ1153929.1"/>
    </source>
</evidence>
<dbReference type="GO" id="GO:0004222">
    <property type="term" value="F:metalloendopeptidase activity"/>
    <property type="evidence" value="ECO:0007669"/>
    <property type="project" value="InterPro"/>
</dbReference>
<protein>
    <submittedName>
        <fullName evidence="1">Uncharacterized protein</fullName>
    </submittedName>
</protein>
<keyword evidence="2" id="KW-1185">Reference proteome</keyword>
<dbReference type="PANTHER" id="PTHR21220">
    <property type="entry name" value="DNA-DEPENDENT METALLOPROTEASE SPRTN"/>
    <property type="match status" value="1"/>
</dbReference>
<dbReference type="AlphaFoldDB" id="A0AAV7RMA6"/>
<dbReference type="GO" id="GO:0003697">
    <property type="term" value="F:single-stranded DNA binding"/>
    <property type="evidence" value="ECO:0007669"/>
    <property type="project" value="InterPro"/>
</dbReference>
<dbReference type="GO" id="GO:0005634">
    <property type="term" value="C:nucleus"/>
    <property type="evidence" value="ECO:0007669"/>
    <property type="project" value="TreeGrafter"/>
</dbReference>
<sequence>MDQDLLFALYLQAEDEEVAQSTIGSFSPPKHRAVLATTPDKALSVVDPSWELMDPSPDIRGLFLQFNQLFFWGKLAGVEVKWSPRMTL</sequence>
<dbReference type="GO" id="GO:0031593">
    <property type="term" value="F:polyubiquitin modification-dependent protein binding"/>
    <property type="evidence" value="ECO:0007669"/>
    <property type="project" value="TreeGrafter"/>
</dbReference>
<reference evidence="1" key="1">
    <citation type="journal article" date="2022" name="bioRxiv">
        <title>Sequencing and chromosome-scale assembly of the giantPleurodeles waltlgenome.</title>
        <authorList>
            <person name="Brown T."/>
            <person name="Elewa A."/>
            <person name="Iarovenko S."/>
            <person name="Subramanian E."/>
            <person name="Araus A.J."/>
            <person name="Petzold A."/>
            <person name="Susuki M."/>
            <person name="Suzuki K.-i.T."/>
            <person name="Hayashi T."/>
            <person name="Toyoda A."/>
            <person name="Oliveira C."/>
            <person name="Osipova E."/>
            <person name="Leigh N.D."/>
            <person name="Simon A."/>
            <person name="Yun M.H."/>
        </authorList>
    </citation>
    <scope>NUCLEOTIDE SEQUENCE</scope>
    <source>
        <strain evidence="1">20211129_DDA</strain>
        <tissue evidence="1">Liver</tissue>
    </source>
</reference>
<organism evidence="1 2">
    <name type="scientific">Pleurodeles waltl</name>
    <name type="common">Iberian ribbed newt</name>
    <dbReference type="NCBI Taxonomy" id="8319"/>
    <lineage>
        <taxon>Eukaryota</taxon>
        <taxon>Metazoa</taxon>
        <taxon>Chordata</taxon>
        <taxon>Craniata</taxon>
        <taxon>Vertebrata</taxon>
        <taxon>Euteleostomi</taxon>
        <taxon>Amphibia</taxon>
        <taxon>Batrachia</taxon>
        <taxon>Caudata</taxon>
        <taxon>Salamandroidea</taxon>
        <taxon>Salamandridae</taxon>
        <taxon>Pleurodelinae</taxon>
        <taxon>Pleurodeles</taxon>
    </lineage>
</organism>
<name>A0AAV7RMA6_PLEWA</name>
<dbReference type="PANTHER" id="PTHR21220:SF0">
    <property type="entry name" value="DNA-DEPENDENT METALLOPROTEASE SPRTN"/>
    <property type="match status" value="1"/>
</dbReference>
<dbReference type="Proteomes" id="UP001066276">
    <property type="component" value="Chromosome 5"/>
</dbReference>